<feature type="domain" description="ABC transmembrane type-1" evidence="8">
    <location>
        <begin position="76"/>
        <end position="265"/>
    </location>
</feature>
<dbReference type="Gene3D" id="1.10.3720.10">
    <property type="entry name" value="MetI-like"/>
    <property type="match status" value="1"/>
</dbReference>
<evidence type="ECO:0000259" key="8">
    <source>
        <dbReference type="PROSITE" id="PS50928"/>
    </source>
</evidence>
<evidence type="ECO:0000256" key="7">
    <source>
        <dbReference type="SAM" id="Phobius"/>
    </source>
</evidence>
<dbReference type="SUPFAM" id="SSF161098">
    <property type="entry name" value="MetI-like"/>
    <property type="match status" value="1"/>
</dbReference>
<dbReference type="InterPro" id="IPR035906">
    <property type="entry name" value="MetI-like_sf"/>
</dbReference>
<keyword evidence="3" id="KW-1003">Cell membrane</keyword>
<dbReference type="PANTHER" id="PTHR43744">
    <property type="entry name" value="ABC TRANSPORTER PERMEASE PROTEIN MG189-RELATED-RELATED"/>
    <property type="match status" value="1"/>
</dbReference>
<evidence type="ECO:0000256" key="4">
    <source>
        <dbReference type="ARBA" id="ARBA00022692"/>
    </source>
</evidence>
<dbReference type="AlphaFoldDB" id="A0A644TV85"/>
<evidence type="ECO:0000256" key="6">
    <source>
        <dbReference type="ARBA" id="ARBA00023136"/>
    </source>
</evidence>
<feature type="transmembrane region" description="Helical" evidence="7">
    <location>
        <begin position="12"/>
        <end position="32"/>
    </location>
</feature>
<proteinExistence type="predicted"/>
<comment type="caution">
    <text evidence="9">The sequence shown here is derived from an EMBL/GenBank/DDBJ whole genome shotgun (WGS) entry which is preliminary data.</text>
</comment>
<dbReference type="CDD" id="cd06261">
    <property type="entry name" value="TM_PBP2"/>
    <property type="match status" value="1"/>
</dbReference>
<gene>
    <name evidence="9" type="primary">araQ_4</name>
    <name evidence="9" type="ORF">SDC9_16572</name>
</gene>
<sequence>MKKPVTIKNILIFAILTLTSAFFLIPLAWVLASSLRPAGSLYEYANPLTWKTFFPANITLENYRKIFVDLLFGRAILNSLFVSISTVFFGVLVSSMAGFALAKFRFRGRQLIFVIVLVTFMVPFESIVIPLYVLVRGIGLENSYAALILPGVGNGLGIFLFKQFFEEVPNELLEAARMDRASWFRIYAQILLPLCMPAIATVVVMTFMFQWNSLFWPLVATHSSRFEVVQVAVAANRMSEDTSWANLFSAAIAGSLPPVVVFLFLQKYFIQGISGTGLKT</sequence>
<evidence type="ECO:0000256" key="3">
    <source>
        <dbReference type="ARBA" id="ARBA00022475"/>
    </source>
</evidence>
<dbReference type="PANTHER" id="PTHR43744:SF8">
    <property type="entry name" value="SN-GLYCEROL-3-PHOSPHATE TRANSPORT SYSTEM PERMEASE PROTEIN UGPE"/>
    <property type="match status" value="1"/>
</dbReference>
<comment type="subcellular location">
    <subcellularLocation>
        <location evidence="1">Cell membrane</location>
        <topology evidence="1">Multi-pass membrane protein</topology>
    </subcellularLocation>
</comment>
<keyword evidence="2" id="KW-0813">Transport</keyword>
<name>A0A644TV85_9ZZZZ</name>
<evidence type="ECO:0000256" key="1">
    <source>
        <dbReference type="ARBA" id="ARBA00004651"/>
    </source>
</evidence>
<feature type="transmembrane region" description="Helical" evidence="7">
    <location>
        <begin position="244"/>
        <end position="265"/>
    </location>
</feature>
<dbReference type="PROSITE" id="PS50928">
    <property type="entry name" value="ABC_TM1"/>
    <property type="match status" value="1"/>
</dbReference>
<reference evidence="9" key="1">
    <citation type="submission" date="2019-08" db="EMBL/GenBank/DDBJ databases">
        <authorList>
            <person name="Kucharzyk K."/>
            <person name="Murdoch R.W."/>
            <person name="Higgins S."/>
            <person name="Loffler F."/>
        </authorList>
    </citation>
    <scope>NUCLEOTIDE SEQUENCE</scope>
</reference>
<evidence type="ECO:0000256" key="5">
    <source>
        <dbReference type="ARBA" id="ARBA00022989"/>
    </source>
</evidence>
<dbReference type="EMBL" id="VSSQ01000055">
    <property type="protein sequence ID" value="MPL70810.1"/>
    <property type="molecule type" value="Genomic_DNA"/>
</dbReference>
<dbReference type="GO" id="GO:0005886">
    <property type="term" value="C:plasma membrane"/>
    <property type="evidence" value="ECO:0007669"/>
    <property type="project" value="UniProtKB-SubCell"/>
</dbReference>
<keyword evidence="6 7" id="KW-0472">Membrane</keyword>
<organism evidence="9">
    <name type="scientific">bioreactor metagenome</name>
    <dbReference type="NCBI Taxonomy" id="1076179"/>
    <lineage>
        <taxon>unclassified sequences</taxon>
        <taxon>metagenomes</taxon>
        <taxon>ecological metagenomes</taxon>
    </lineage>
</organism>
<dbReference type="InterPro" id="IPR000515">
    <property type="entry name" value="MetI-like"/>
</dbReference>
<feature type="transmembrane region" description="Helical" evidence="7">
    <location>
        <begin position="186"/>
        <end position="209"/>
    </location>
</feature>
<evidence type="ECO:0000256" key="2">
    <source>
        <dbReference type="ARBA" id="ARBA00022448"/>
    </source>
</evidence>
<accession>A0A644TV85</accession>
<protein>
    <submittedName>
        <fullName evidence="9">L-arabinose transport system permease protein AraQ</fullName>
    </submittedName>
</protein>
<feature type="transmembrane region" description="Helical" evidence="7">
    <location>
        <begin position="111"/>
        <end position="132"/>
    </location>
</feature>
<evidence type="ECO:0000313" key="9">
    <source>
        <dbReference type="EMBL" id="MPL70810.1"/>
    </source>
</evidence>
<dbReference type="Pfam" id="PF00528">
    <property type="entry name" value="BPD_transp_1"/>
    <property type="match status" value="1"/>
</dbReference>
<feature type="transmembrane region" description="Helical" evidence="7">
    <location>
        <begin position="75"/>
        <end position="99"/>
    </location>
</feature>
<keyword evidence="4 7" id="KW-0812">Transmembrane</keyword>
<keyword evidence="5 7" id="KW-1133">Transmembrane helix</keyword>
<feature type="transmembrane region" description="Helical" evidence="7">
    <location>
        <begin position="144"/>
        <end position="165"/>
    </location>
</feature>
<dbReference type="GO" id="GO:0055085">
    <property type="term" value="P:transmembrane transport"/>
    <property type="evidence" value="ECO:0007669"/>
    <property type="project" value="InterPro"/>
</dbReference>